<evidence type="ECO:0000313" key="4">
    <source>
        <dbReference type="EMBL" id="KPJ64777.1"/>
    </source>
</evidence>
<evidence type="ECO:0000256" key="3">
    <source>
        <dbReference type="ARBA" id="ARBA00024356"/>
    </source>
</evidence>
<protein>
    <submittedName>
        <fullName evidence="4">Glycosidase</fullName>
    </submittedName>
</protein>
<dbReference type="Proteomes" id="UP000052020">
    <property type="component" value="Unassembled WGS sequence"/>
</dbReference>
<accession>A0A0S7XRT4</accession>
<dbReference type="Gene3D" id="2.115.10.20">
    <property type="entry name" value="Glycosyl hydrolase domain, family 43"/>
    <property type="match status" value="1"/>
</dbReference>
<dbReference type="PIRSF" id="PIRSF016202">
    <property type="entry name" value="PH1107"/>
    <property type="match status" value="1"/>
</dbReference>
<keyword evidence="4" id="KW-0378">Hydrolase</keyword>
<dbReference type="SUPFAM" id="SSF75005">
    <property type="entry name" value="Arabinanase/levansucrase/invertase"/>
    <property type="match status" value="1"/>
</dbReference>
<evidence type="ECO:0000256" key="2">
    <source>
        <dbReference type="ARBA" id="ARBA00022679"/>
    </source>
</evidence>
<dbReference type="EMBL" id="LIZY01000007">
    <property type="protein sequence ID" value="KPJ64777.1"/>
    <property type="molecule type" value="Genomic_DNA"/>
</dbReference>
<dbReference type="PANTHER" id="PTHR34106:SF5">
    <property type="entry name" value="GLYCOSIDASE"/>
    <property type="match status" value="1"/>
</dbReference>
<dbReference type="GO" id="GO:0016798">
    <property type="term" value="F:hydrolase activity, acting on glycosyl bonds"/>
    <property type="evidence" value="ECO:0007669"/>
    <property type="project" value="UniProtKB-KW"/>
</dbReference>
<dbReference type="Pfam" id="PF04041">
    <property type="entry name" value="Glyco_hydro_130"/>
    <property type="match status" value="1"/>
</dbReference>
<comment type="caution">
    <text evidence="4">The sequence shown here is derived from an EMBL/GenBank/DDBJ whole genome shotgun (WGS) entry which is preliminary data.</text>
</comment>
<evidence type="ECO:0000313" key="5">
    <source>
        <dbReference type="Proteomes" id="UP000052020"/>
    </source>
</evidence>
<evidence type="ECO:0000256" key="1">
    <source>
        <dbReference type="ARBA" id="ARBA00022676"/>
    </source>
</evidence>
<keyword evidence="2" id="KW-0808">Transferase</keyword>
<proteinExistence type="inferred from homology"/>
<comment type="similarity">
    <text evidence="3">Belongs to the glycosyl hydrolase 130 family.</text>
</comment>
<keyword evidence="1" id="KW-0328">Glycosyltransferase</keyword>
<sequence>MRADRYPENPLITPADVKPSREDFEVLGTFNAGVAEYGGQVLLLVRVAERPISDDPNILRVPMLASSRRGPVIKILDFHRDDPSIHVGDPRTVSVRSGWLLTSISHLRLASSADGRHFIVDERPAVVPDRPSEAYGIEDPRISLIDGTYYIVYKSVSPNGITQSLATTKDFVTFDKRGLIMGPENMDVTIFPERINGRYAALHRPVPRMLGAPNMWVAYSPDLDHWGDHHFLMGVKRRGWASGRIGAGAVPFRTERGWVEIYHGATPRDHYCLGAVLLDEKRPHRVIARTREPILSPEAPYELHGFIPNVVFACGAIVDGDRVSLYYGAADKVMAGADLSVSEILDAMRPV</sequence>
<dbReference type="PATRIC" id="fig|1704032.3.peg.866"/>
<dbReference type="CDD" id="cd18612">
    <property type="entry name" value="GH130_Lin0857-like"/>
    <property type="match status" value="1"/>
</dbReference>
<gene>
    <name evidence="4" type="ORF">AMK68_00575</name>
</gene>
<reference evidence="4 5" key="1">
    <citation type="journal article" date="2015" name="Microbiome">
        <title>Genomic resolution of linkages in carbon, nitrogen, and sulfur cycling among widespread estuary sediment bacteria.</title>
        <authorList>
            <person name="Baker B.J."/>
            <person name="Lazar C.S."/>
            <person name="Teske A.P."/>
            <person name="Dick G.J."/>
        </authorList>
    </citation>
    <scope>NUCLEOTIDE SEQUENCE [LARGE SCALE GENOMIC DNA]</scope>
    <source>
        <strain evidence="4">DG_56</strain>
    </source>
</reference>
<dbReference type="InterPro" id="IPR023296">
    <property type="entry name" value="Glyco_hydro_beta-prop_sf"/>
</dbReference>
<dbReference type="InterPro" id="IPR007184">
    <property type="entry name" value="Mannoside_phosphorylase"/>
</dbReference>
<dbReference type="PANTHER" id="PTHR34106">
    <property type="entry name" value="GLYCOSIDASE"/>
    <property type="match status" value="1"/>
</dbReference>
<dbReference type="AlphaFoldDB" id="A0A0S7XRT4"/>
<organism evidence="4 5">
    <name type="scientific">candidate division KD3-62 bacterium DG_56</name>
    <dbReference type="NCBI Taxonomy" id="1704032"/>
    <lineage>
        <taxon>Bacteria</taxon>
        <taxon>candidate division KD3-62</taxon>
    </lineage>
</organism>
<name>A0A0S7XRT4_9BACT</name>
<keyword evidence="4" id="KW-0326">Glycosidase</keyword>
<dbReference type="GO" id="GO:0016757">
    <property type="term" value="F:glycosyltransferase activity"/>
    <property type="evidence" value="ECO:0007669"/>
    <property type="project" value="UniProtKB-KW"/>
</dbReference>